<feature type="compositionally biased region" description="Low complexity" evidence="1">
    <location>
        <begin position="71"/>
        <end position="87"/>
    </location>
</feature>
<accession>A0A4R8L3B8</accession>
<evidence type="ECO:0000313" key="3">
    <source>
        <dbReference type="EMBL" id="TDY37036.1"/>
    </source>
</evidence>
<keyword evidence="2" id="KW-0732">Signal</keyword>
<evidence type="ECO:0000313" key="4">
    <source>
        <dbReference type="Proteomes" id="UP000295509"/>
    </source>
</evidence>
<feature type="region of interest" description="Disordered" evidence="1">
    <location>
        <begin position="60"/>
        <end position="132"/>
    </location>
</feature>
<keyword evidence="4" id="KW-1185">Reference proteome</keyword>
<feature type="chain" id="PRO_5020820043" evidence="2">
    <location>
        <begin position="26"/>
        <end position="161"/>
    </location>
</feature>
<sequence>MLRPLMFAASLLAAALLAAAPASFAGERIIEVWNPPEARQGAHLIGKTAKPPHHRKVLAHRGAPIARLRQDAQQAPQPASPRASQQAVHSPLNPSTPKGAGAAANRSAAPVTDASRFKHGETPQSKHDNDITHFEDIPRIVTPEGNVLRVGTDGATAEVAR</sequence>
<gene>
    <name evidence="3" type="ORF">BX592_14724</name>
</gene>
<name>A0A4R8L3B8_9BURK</name>
<protein>
    <submittedName>
        <fullName evidence="3">Uncharacterized protein</fullName>
    </submittedName>
</protein>
<feature type="compositionally biased region" description="Basic and acidic residues" evidence="1">
    <location>
        <begin position="115"/>
        <end position="132"/>
    </location>
</feature>
<dbReference type="RefSeq" id="WP_243849827.1">
    <property type="nucleotide sequence ID" value="NZ_JBHLUW010000010.1"/>
</dbReference>
<reference evidence="3 4" key="1">
    <citation type="submission" date="2019-03" db="EMBL/GenBank/DDBJ databases">
        <title>Genomic Encyclopedia of Type Strains, Phase III (KMG-III): the genomes of soil and plant-associated and newly described type strains.</title>
        <authorList>
            <person name="Whitman W."/>
        </authorList>
    </citation>
    <scope>NUCLEOTIDE SEQUENCE [LARGE SCALE GENOMIC DNA]</scope>
    <source>
        <strain evidence="3 4">LMG 29544</strain>
    </source>
</reference>
<comment type="caution">
    <text evidence="3">The sequence shown here is derived from an EMBL/GenBank/DDBJ whole genome shotgun (WGS) entry which is preliminary data.</text>
</comment>
<feature type="compositionally biased region" description="Low complexity" evidence="1">
    <location>
        <begin position="100"/>
        <end position="109"/>
    </location>
</feature>
<organism evidence="3 4">
    <name type="scientific">Paraburkholderia rhizosphaerae</name>
    <dbReference type="NCBI Taxonomy" id="480658"/>
    <lineage>
        <taxon>Bacteria</taxon>
        <taxon>Pseudomonadati</taxon>
        <taxon>Pseudomonadota</taxon>
        <taxon>Betaproteobacteria</taxon>
        <taxon>Burkholderiales</taxon>
        <taxon>Burkholderiaceae</taxon>
        <taxon>Paraburkholderia</taxon>
    </lineage>
</organism>
<dbReference type="AlphaFoldDB" id="A0A4R8L3B8"/>
<evidence type="ECO:0000256" key="2">
    <source>
        <dbReference type="SAM" id="SignalP"/>
    </source>
</evidence>
<feature type="signal peptide" evidence="2">
    <location>
        <begin position="1"/>
        <end position="25"/>
    </location>
</feature>
<evidence type="ECO:0000256" key="1">
    <source>
        <dbReference type="SAM" id="MobiDB-lite"/>
    </source>
</evidence>
<proteinExistence type="predicted"/>
<dbReference type="Proteomes" id="UP000295509">
    <property type="component" value="Unassembled WGS sequence"/>
</dbReference>
<dbReference type="EMBL" id="SORE01000047">
    <property type="protein sequence ID" value="TDY37036.1"/>
    <property type="molecule type" value="Genomic_DNA"/>
</dbReference>